<dbReference type="STRING" id="1297569.MESS2_1630028"/>
<evidence type="ECO:0000256" key="2">
    <source>
        <dbReference type="ARBA" id="ARBA00012438"/>
    </source>
</evidence>
<dbReference type="EC" id="2.7.13.3" evidence="2"/>
<feature type="coiled-coil region" evidence="9">
    <location>
        <begin position="648"/>
        <end position="735"/>
    </location>
</feature>
<keyword evidence="8" id="KW-0145">Chemotaxis</keyword>
<dbReference type="PROSITE" id="PS50123">
    <property type="entry name" value="CHER"/>
    <property type="match status" value="1"/>
</dbReference>
<evidence type="ECO:0000256" key="6">
    <source>
        <dbReference type="ARBA" id="ARBA00022777"/>
    </source>
</evidence>
<evidence type="ECO:0000256" key="7">
    <source>
        <dbReference type="ARBA" id="ARBA00022840"/>
    </source>
</evidence>
<feature type="active site" evidence="8">
    <location>
        <position position="134"/>
    </location>
</feature>
<dbReference type="InterPro" id="IPR000780">
    <property type="entry name" value="CheR_MeTrfase"/>
</dbReference>
<dbReference type="Pfam" id="PF03705">
    <property type="entry name" value="CheR_N"/>
    <property type="match status" value="1"/>
</dbReference>
<dbReference type="SUPFAM" id="SSF52738">
    <property type="entry name" value="Methylesterase CheB, C-terminal domain"/>
    <property type="match status" value="1"/>
</dbReference>
<dbReference type="PANTHER" id="PTHR24422:SF27">
    <property type="entry name" value="PROTEIN-GLUTAMATE O-METHYLTRANSFERASE"/>
    <property type="match status" value="1"/>
</dbReference>
<dbReference type="EMBL" id="CAUM01000072">
    <property type="protein sequence ID" value="CCV05671.1"/>
    <property type="molecule type" value="Genomic_DNA"/>
</dbReference>
<keyword evidence="6" id="KW-0418">Kinase</keyword>
<dbReference type="SUPFAM" id="SSF47757">
    <property type="entry name" value="Chemotaxis receptor methyltransferase CheR, N-terminal domain"/>
    <property type="match status" value="1"/>
</dbReference>
<evidence type="ECO:0000256" key="8">
    <source>
        <dbReference type="PROSITE-ProRule" id="PRU00050"/>
    </source>
</evidence>
<dbReference type="InterPro" id="IPR011102">
    <property type="entry name" value="Sig_transdc_His_kinase_HWE"/>
</dbReference>
<dbReference type="OrthoDB" id="9816309at2"/>
<keyword evidence="7" id="KW-0067">ATP-binding</keyword>
<dbReference type="SUPFAM" id="SSF53335">
    <property type="entry name" value="S-adenosyl-L-methionine-dependent methyltransferases"/>
    <property type="match status" value="1"/>
</dbReference>
<accession>M5F1I1</accession>
<comment type="caution">
    <text evidence="12">The sequence shown here is derived from an EMBL/GenBank/DDBJ whole genome shotgun (WGS) entry which is preliminary data.</text>
</comment>
<dbReference type="InterPro" id="IPR036890">
    <property type="entry name" value="HATPase_C_sf"/>
</dbReference>
<dbReference type="Pfam" id="PF07536">
    <property type="entry name" value="HWE_HK"/>
    <property type="match status" value="1"/>
</dbReference>
<keyword evidence="4" id="KW-0808">Transferase</keyword>
<dbReference type="RefSeq" id="WP_008874619.1">
    <property type="nucleotide sequence ID" value="NZ_CAUM01000072.1"/>
</dbReference>
<evidence type="ECO:0000259" key="10">
    <source>
        <dbReference type="PROSITE" id="PS50122"/>
    </source>
</evidence>
<dbReference type="eggNOG" id="COG2201">
    <property type="taxonomic scope" value="Bacteria"/>
</dbReference>
<dbReference type="Pfam" id="PF01739">
    <property type="entry name" value="CheR"/>
    <property type="match status" value="1"/>
</dbReference>
<dbReference type="AlphaFoldDB" id="M5F1I1"/>
<dbReference type="InterPro" id="IPR035909">
    <property type="entry name" value="CheB_C"/>
</dbReference>
<proteinExistence type="predicted"/>
<dbReference type="GO" id="GO:0004673">
    <property type="term" value="F:protein histidine kinase activity"/>
    <property type="evidence" value="ECO:0007669"/>
    <property type="project" value="UniProtKB-EC"/>
</dbReference>
<evidence type="ECO:0000313" key="13">
    <source>
        <dbReference type="Proteomes" id="UP000012062"/>
    </source>
</evidence>
<feature type="active site" evidence="8">
    <location>
        <position position="42"/>
    </location>
</feature>
<dbReference type="Gene3D" id="3.30.565.10">
    <property type="entry name" value="Histidine kinase-like ATPase, C-terminal domain"/>
    <property type="match status" value="1"/>
</dbReference>
<dbReference type="Gene3D" id="3.30.450.20">
    <property type="entry name" value="PAS domain"/>
    <property type="match status" value="1"/>
</dbReference>
<name>M5F1I1_9HYPH</name>
<dbReference type="CDD" id="cd16434">
    <property type="entry name" value="CheB-CheR_fusion"/>
    <property type="match status" value="1"/>
</dbReference>
<dbReference type="InterPro" id="IPR022642">
    <property type="entry name" value="CheR_C"/>
</dbReference>
<dbReference type="InterPro" id="IPR000673">
    <property type="entry name" value="Sig_transdc_resp-reg_Me-estase"/>
</dbReference>
<dbReference type="eggNOG" id="COG1352">
    <property type="taxonomic scope" value="Bacteria"/>
</dbReference>
<dbReference type="SUPFAM" id="SSF55874">
    <property type="entry name" value="ATPase domain of HSP90 chaperone/DNA topoisomerase II/histidine kinase"/>
    <property type="match status" value="1"/>
</dbReference>
<evidence type="ECO:0000256" key="4">
    <source>
        <dbReference type="ARBA" id="ARBA00022679"/>
    </source>
</evidence>
<sequence>MSKETRLPIVGVGASAGGIPAMESLFKGLPDSPGMAFVVVTHLSPERESLLHDVLRRYTAMPVMIAEDGMEAEPDNVYVMPQNAVLTIKSGKLQIRHPRAASRERKPIDIFFSSLAEDQGEYGVGIILSGGDGDGTLGAKMLKEHGGFVLAQASDGSGPRNPDMPQSAISSGVVDIAVGADEMGEKLIDFARSFDVLEPLMENDGEEPSEDIDRAREEIYGILRAHSGHDFSGYKSKTFIRRVKRRMQIGQMKSLSGYIDLLRKDAREITALFRDLLINVTNFFRDVEAFELLEKKVIPQLFEGKTASDTVRVWVPGCATGEEVFSLGMLLREHMDTLSVVPKIQIFATDIDEPALTVARAARYPVNLLDSVSAERRQRFFTNEGDSFVLTSEVRELCIFSPHSVIKDPPFSRMDMVSCRNLLIYFGPDIQNRVIPIFHYALKPSGYLFLGTSESIGQHGDLFAAVDKKRRIFKAREDVPPRSRLPLLIGDGGRAIPFPSEGRQGRNDGIAGYPLRQAVESQVIERHAPPHVVVNAEGDVVYYSARTGRYLEPPQGAPNRNLLSMARQGLRLDLRAALREAVTTRQIVLRENIAVDAEDERVQFVSVTVEPLPERGTGEPFYLVLFQSAGPARDKSEVERERGNPDDIAHLERDIRETRERLQSTIEEYETALEEVKSSNEELVSLNEEAQSTNEELEASKEEMQSLNEELNTINAELSGKIEELDHANSDLKNLFECTEIATVFLDSDLVIRSFTPAASSFFNLRASDVGRPLTELSSQLDYPQMRGHIEQVFETGDPVIHHLARDVRGRYYMVRLIPYRDKGACIQGVVVTLVDVTPLAEAEEHQKVLISELNHRVKNMLAVVTSITNRTVETASTKEEFATALLGRLHAMSRAYGVLSRENWTEVSIEELIGQEAAPFGPQRFSLDGPAVKLKPQQALSLSMVMHELATNAAKYGALSKEGGRVDVEWLVDDHSLRLVWKEVDGPPVAQPKHGGFGLSLVKGEIEYRLSGTAETFFERTGLKVRIKFPLDKKA</sequence>
<dbReference type="GO" id="GO:0000156">
    <property type="term" value="F:phosphorelay response regulator activity"/>
    <property type="evidence" value="ECO:0007669"/>
    <property type="project" value="InterPro"/>
</dbReference>
<comment type="catalytic activity">
    <reaction evidence="1">
        <text>ATP + protein L-histidine = ADP + protein N-phospho-L-histidine.</text>
        <dbReference type="EC" id="2.7.13.3"/>
    </reaction>
</comment>
<dbReference type="GO" id="GO:0005524">
    <property type="term" value="F:ATP binding"/>
    <property type="evidence" value="ECO:0007669"/>
    <property type="project" value="UniProtKB-KW"/>
</dbReference>
<dbReference type="InterPro" id="IPR035965">
    <property type="entry name" value="PAS-like_dom_sf"/>
</dbReference>
<dbReference type="GO" id="GO:0008984">
    <property type="term" value="F:protein-glutamate methylesterase activity"/>
    <property type="evidence" value="ECO:0007669"/>
    <property type="project" value="InterPro"/>
</dbReference>
<dbReference type="PRINTS" id="PR00996">
    <property type="entry name" value="CHERMTFRASE"/>
</dbReference>
<evidence type="ECO:0000256" key="3">
    <source>
        <dbReference type="ARBA" id="ARBA00022553"/>
    </source>
</evidence>
<keyword evidence="13" id="KW-1185">Reference proteome</keyword>
<dbReference type="GO" id="GO:0008757">
    <property type="term" value="F:S-adenosylmethionine-dependent methyltransferase activity"/>
    <property type="evidence" value="ECO:0007669"/>
    <property type="project" value="InterPro"/>
</dbReference>
<dbReference type="PROSITE" id="PS50122">
    <property type="entry name" value="CHEB"/>
    <property type="match status" value="1"/>
</dbReference>
<dbReference type="InterPro" id="IPR050903">
    <property type="entry name" value="Bact_Chemotaxis_MeTrfase"/>
</dbReference>
<feature type="domain" description="CheR-type methyltransferase" evidence="11">
    <location>
        <begin position="222"/>
        <end position="456"/>
    </location>
</feature>
<dbReference type="SMART" id="SM00138">
    <property type="entry name" value="MeTrc"/>
    <property type="match status" value="1"/>
</dbReference>
<dbReference type="GO" id="GO:0006935">
    <property type="term" value="P:chemotaxis"/>
    <property type="evidence" value="ECO:0007669"/>
    <property type="project" value="UniProtKB-UniRule"/>
</dbReference>
<evidence type="ECO:0000256" key="5">
    <source>
        <dbReference type="ARBA" id="ARBA00022741"/>
    </source>
</evidence>
<gene>
    <name evidence="12" type="ORF">MESS2_1630028</name>
</gene>
<organism evidence="12 13">
    <name type="scientific">Mesorhizobium metallidurans STM 2683</name>
    <dbReference type="NCBI Taxonomy" id="1297569"/>
    <lineage>
        <taxon>Bacteria</taxon>
        <taxon>Pseudomonadati</taxon>
        <taxon>Pseudomonadota</taxon>
        <taxon>Alphaproteobacteria</taxon>
        <taxon>Hyphomicrobiales</taxon>
        <taxon>Phyllobacteriaceae</taxon>
        <taxon>Mesorhizobium</taxon>
    </lineage>
</organism>
<feature type="active site" evidence="8">
    <location>
        <position position="15"/>
    </location>
</feature>
<dbReference type="PANTHER" id="PTHR24422">
    <property type="entry name" value="CHEMOTAXIS PROTEIN METHYLTRANSFERASE"/>
    <property type="match status" value="1"/>
</dbReference>
<evidence type="ECO:0000256" key="1">
    <source>
        <dbReference type="ARBA" id="ARBA00000085"/>
    </source>
</evidence>
<dbReference type="Gene3D" id="3.40.50.150">
    <property type="entry name" value="Vaccinia Virus protein VP39"/>
    <property type="match status" value="1"/>
</dbReference>
<evidence type="ECO:0000259" key="11">
    <source>
        <dbReference type="PROSITE" id="PS50123"/>
    </source>
</evidence>
<evidence type="ECO:0000256" key="9">
    <source>
        <dbReference type="SAM" id="Coils"/>
    </source>
</evidence>
<evidence type="ECO:0000313" key="12">
    <source>
        <dbReference type="EMBL" id="CCV05671.1"/>
    </source>
</evidence>
<keyword evidence="9" id="KW-0175">Coiled coil</keyword>
<dbReference type="SUPFAM" id="SSF55785">
    <property type="entry name" value="PYP-like sensor domain (PAS domain)"/>
    <property type="match status" value="1"/>
</dbReference>
<dbReference type="InterPro" id="IPR022641">
    <property type="entry name" value="CheR_N"/>
</dbReference>
<dbReference type="InterPro" id="IPR029063">
    <property type="entry name" value="SAM-dependent_MTases_sf"/>
</dbReference>
<feature type="domain" description="CheB-type methylesterase" evidence="10">
    <location>
        <begin position="3"/>
        <end position="194"/>
    </location>
</feature>
<keyword evidence="5" id="KW-0547">Nucleotide-binding</keyword>
<dbReference type="GO" id="GO:0005737">
    <property type="term" value="C:cytoplasm"/>
    <property type="evidence" value="ECO:0007669"/>
    <property type="project" value="InterPro"/>
</dbReference>
<dbReference type="CDD" id="cd02440">
    <property type="entry name" value="AdoMet_MTases"/>
    <property type="match status" value="1"/>
</dbReference>
<dbReference type="SMART" id="SM00911">
    <property type="entry name" value="HWE_HK"/>
    <property type="match status" value="1"/>
</dbReference>
<keyword evidence="3" id="KW-0597">Phosphoprotein</keyword>
<dbReference type="Gene3D" id="3.40.50.180">
    <property type="entry name" value="Methylesterase CheB, C-terminal domain"/>
    <property type="match status" value="1"/>
</dbReference>
<dbReference type="Proteomes" id="UP000012062">
    <property type="component" value="Unassembled WGS sequence"/>
</dbReference>
<keyword evidence="8" id="KW-0378">Hydrolase</keyword>
<reference evidence="12 13" key="1">
    <citation type="submission" date="2013-02" db="EMBL/GenBank/DDBJ databases">
        <authorList>
            <person name="Genoscope - CEA"/>
        </authorList>
    </citation>
    <scope>NUCLEOTIDE SEQUENCE [LARGE SCALE GENOMIC DNA]</scope>
    <source>
        <strain evidence="12 13">STM 2683</strain>
    </source>
</reference>
<dbReference type="Pfam" id="PF01339">
    <property type="entry name" value="CheB_methylest"/>
    <property type="match status" value="1"/>
</dbReference>
<dbReference type="Pfam" id="PF13596">
    <property type="entry name" value="PAS_10"/>
    <property type="match status" value="1"/>
</dbReference>
<protein>
    <recommendedName>
        <fullName evidence="2">histidine kinase</fullName>
        <ecNumber evidence="2">2.7.13.3</ecNumber>
    </recommendedName>
</protein>